<comment type="caution">
    <text evidence="1">The sequence shown here is derived from an EMBL/GenBank/DDBJ whole genome shotgun (WGS) entry which is preliminary data.</text>
</comment>
<organism evidence="1 2">
    <name type="scientific">Mycobacterium arosiense ATCC BAA-1401 = DSM 45069</name>
    <dbReference type="NCBI Taxonomy" id="1265311"/>
    <lineage>
        <taxon>Bacteria</taxon>
        <taxon>Bacillati</taxon>
        <taxon>Actinomycetota</taxon>
        <taxon>Actinomycetes</taxon>
        <taxon>Mycobacteriales</taxon>
        <taxon>Mycobacteriaceae</taxon>
        <taxon>Mycobacterium</taxon>
        <taxon>Mycobacterium avium complex (MAC)</taxon>
    </lineage>
</organism>
<protein>
    <submittedName>
        <fullName evidence="1">Uncharacterized protein</fullName>
    </submittedName>
</protein>
<evidence type="ECO:0000313" key="1">
    <source>
        <dbReference type="EMBL" id="ORA08497.1"/>
    </source>
</evidence>
<accession>A0A1W9Z7P3</accession>
<proteinExistence type="predicted"/>
<sequence length="168" mass="18276">MTADPQHAAQSSPDLTCAWLYAANCSLYEDDDGPAQLNIASYLEPHFVSRVEAFRDLYSRLLLEALDADAARIAALARDIDTAPRNNPIAAVVWDIAAELCQRAAEIIDTTGAATDASARRRLLAGTKHLKRTVALGQWIPAYQQRLDTELLQALTDPEPGPHDPSGQ</sequence>
<gene>
    <name evidence="1" type="ORF">BST14_23965</name>
</gene>
<name>A0A1W9Z7P3_MYCAI</name>
<dbReference type="RefSeq" id="WP_083066803.1">
    <property type="nucleotide sequence ID" value="NZ_MVHG01000094.1"/>
</dbReference>
<dbReference type="Proteomes" id="UP000192707">
    <property type="component" value="Unassembled WGS sequence"/>
</dbReference>
<reference evidence="1 2" key="1">
    <citation type="submission" date="2016-12" db="EMBL/GenBank/DDBJ databases">
        <title>The new phylogeny of genus Mycobacterium.</title>
        <authorList>
            <person name="Tortoli E."/>
            <person name="Trovato A."/>
            <person name="Cirillo D.M."/>
        </authorList>
    </citation>
    <scope>NUCLEOTIDE SEQUENCE [LARGE SCALE GENOMIC DNA]</scope>
    <source>
        <strain evidence="1 2">DSM 45069</strain>
    </source>
</reference>
<dbReference type="AlphaFoldDB" id="A0A1W9Z7P3"/>
<keyword evidence="2" id="KW-1185">Reference proteome</keyword>
<dbReference type="EMBL" id="MVHG01000094">
    <property type="protein sequence ID" value="ORA08497.1"/>
    <property type="molecule type" value="Genomic_DNA"/>
</dbReference>
<dbReference type="OrthoDB" id="4557188at2"/>
<evidence type="ECO:0000313" key="2">
    <source>
        <dbReference type="Proteomes" id="UP000192707"/>
    </source>
</evidence>